<reference evidence="2 3" key="1">
    <citation type="submission" date="2020-07" db="EMBL/GenBank/DDBJ databases">
        <title>Genomic Encyclopedia of Type Strains, Phase IV (KMG-V): Genome sequencing to study the core and pangenomes of soil and plant-associated prokaryotes.</title>
        <authorList>
            <person name="Whitman W."/>
        </authorList>
    </citation>
    <scope>NUCLEOTIDE SEQUENCE [LARGE SCALE GENOMIC DNA]</scope>
    <source>
        <strain evidence="2 3">RH4WT92</strain>
    </source>
</reference>
<dbReference type="RefSeq" id="WP_112672808.1">
    <property type="nucleotide sequence ID" value="NZ_JACGXG010000022.1"/>
</dbReference>
<evidence type="ECO:0000313" key="3">
    <source>
        <dbReference type="Proteomes" id="UP000578622"/>
    </source>
</evidence>
<proteinExistence type="predicted"/>
<evidence type="ECO:0000256" key="1">
    <source>
        <dbReference type="SAM" id="SignalP"/>
    </source>
</evidence>
<gene>
    <name evidence="2" type="ORF">FHW20_004845</name>
</gene>
<feature type="chain" id="PRO_5046814087" evidence="1">
    <location>
        <begin position="19"/>
        <end position="68"/>
    </location>
</feature>
<sequence length="68" mass="7316">MKKWGLITAIAVSMVTTAFVGNAASAQIEKANDPLCLMEFNGEIIRGDLQRFNMLADEILPGSDGETT</sequence>
<keyword evidence="3" id="KW-1185">Reference proteome</keyword>
<dbReference type="EMBL" id="JACGXG010000022">
    <property type="protein sequence ID" value="MBA8853859.1"/>
    <property type="molecule type" value="Genomic_DNA"/>
</dbReference>
<comment type="caution">
    <text evidence="2">The sequence shown here is derived from an EMBL/GenBank/DDBJ whole genome shotgun (WGS) entry which is preliminary data.</text>
</comment>
<keyword evidence="1" id="KW-0732">Signal</keyword>
<protein>
    <submittedName>
        <fullName evidence="2">Uncharacterized protein</fullName>
    </submittedName>
</protein>
<accession>A0ABR6AWK3</accession>
<evidence type="ECO:0000313" key="2">
    <source>
        <dbReference type="EMBL" id="MBA8853859.1"/>
    </source>
</evidence>
<dbReference type="Proteomes" id="UP000578622">
    <property type="component" value="Unassembled WGS sequence"/>
</dbReference>
<feature type="signal peptide" evidence="1">
    <location>
        <begin position="1"/>
        <end position="18"/>
    </location>
</feature>
<organism evidence="2 3">
    <name type="scientific">Brucella intermedia</name>
    <dbReference type="NCBI Taxonomy" id="94625"/>
    <lineage>
        <taxon>Bacteria</taxon>
        <taxon>Pseudomonadati</taxon>
        <taxon>Pseudomonadota</taxon>
        <taxon>Alphaproteobacteria</taxon>
        <taxon>Hyphomicrobiales</taxon>
        <taxon>Brucellaceae</taxon>
        <taxon>Brucella/Ochrobactrum group</taxon>
        <taxon>Brucella</taxon>
    </lineage>
</organism>
<name>A0ABR6AWK3_9HYPH</name>